<protein>
    <recommendedName>
        <fullName evidence="2">Transposase IS200-like domain-containing protein</fullName>
    </recommendedName>
</protein>
<sequence length="220" mass="25407">MNKKSPYNPKVHHRQSIRLKGYDYSQAGLYFITLCCQDRIHRFGKVENNAMILNEFGIVAYNEWMHTPNIRKNITLGEFIIMPNHIHGIIRIMRMAESHSPGIMSNGEFHSSDNTFNSELHSGGNASNAELHSPRNVELNASDDRGVFKTPLRSPSQTIGAIVRGYKSSVTKKLGIMGFTDKLWQRNYYEHIIRNEQSYHTISEYIINNPAKWTDDKFYK</sequence>
<dbReference type="PANTHER" id="PTHR36966:SF1">
    <property type="entry name" value="REP-ASSOCIATED TYROSINE TRANSPOSASE"/>
    <property type="match status" value="1"/>
</dbReference>
<evidence type="ECO:0000259" key="2">
    <source>
        <dbReference type="SMART" id="SM01321"/>
    </source>
</evidence>
<dbReference type="PANTHER" id="PTHR36966">
    <property type="entry name" value="REP-ASSOCIATED TYROSINE TRANSPOSASE"/>
    <property type="match status" value="1"/>
</dbReference>
<dbReference type="GO" id="GO:0043565">
    <property type="term" value="F:sequence-specific DNA binding"/>
    <property type="evidence" value="ECO:0007669"/>
    <property type="project" value="TreeGrafter"/>
</dbReference>
<organism evidence="3 4">
    <name type="scientific">Gelidibacter gilvus</name>
    <dbReference type="NCBI Taxonomy" id="59602"/>
    <lineage>
        <taxon>Bacteria</taxon>
        <taxon>Pseudomonadati</taxon>
        <taxon>Bacteroidota</taxon>
        <taxon>Flavobacteriia</taxon>
        <taxon>Flavobacteriales</taxon>
        <taxon>Flavobacteriaceae</taxon>
        <taxon>Gelidibacter</taxon>
    </lineage>
</organism>
<proteinExistence type="predicted"/>
<dbReference type="SMART" id="SM01321">
    <property type="entry name" value="Y1_Tnp"/>
    <property type="match status" value="1"/>
</dbReference>
<feature type="region of interest" description="Disordered" evidence="1">
    <location>
        <begin position="114"/>
        <end position="134"/>
    </location>
</feature>
<dbReference type="InterPro" id="IPR052715">
    <property type="entry name" value="RAYT_transposase"/>
</dbReference>
<gene>
    <name evidence="3" type="ORF">ESZ48_06425</name>
</gene>
<evidence type="ECO:0000313" key="4">
    <source>
        <dbReference type="Proteomes" id="UP000289792"/>
    </source>
</evidence>
<dbReference type="Proteomes" id="UP000289792">
    <property type="component" value="Unassembled WGS sequence"/>
</dbReference>
<feature type="compositionally biased region" description="Polar residues" evidence="1">
    <location>
        <begin position="114"/>
        <end position="130"/>
    </location>
</feature>
<dbReference type="InterPro" id="IPR036515">
    <property type="entry name" value="Transposase_17_sf"/>
</dbReference>
<dbReference type="AlphaFoldDB" id="A0A4V1LN94"/>
<reference evidence="3 4" key="1">
    <citation type="submission" date="2019-01" db="EMBL/GenBank/DDBJ databases">
        <title>Genome sequence of the Antarctic species Gelidibacter gilvus ACAM 158(T).</title>
        <authorList>
            <person name="Bowman J.P."/>
        </authorList>
    </citation>
    <scope>NUCLEOTIDE SEQUENCE [LARGE SCALE GENOMIC DNA]</scope>
    <source>
        <strain evidence="3 4">IC158</strain>
    </source>
</reference>
<dbReference type="EMBL" id="SDDZ01000002">
    <property type="protein sequence ID" value="RXJ51496.1"/>
    <property type="molecule type" value="Genomic_DNA"/>
</dbReference>
<accession>A0A4V1LN94</accession>
<dbReference type="InterPro" id="IPR002686">
    <property type="entry name" value="Transposase_17"/>
</dbReference>
<dbReference type="GO" id="GO:0004803">
    <property type="term" value="F:transposase activity"/>
    <property type="evidence" value="ECO:0007669"/>
    <property type="project" value="InterPro"/>
</dbReference>
<evidence type="ECO:0000256" key="1">
    <source>
        <dbReference type="SAM" id="MobiDB-lite"/>
    </source>
</evidence>
<evidence type="ECO:0000313" key="3">
    <source>
        <dbReference type="EMBL" id="RXJ51496.1"/>
    </source>
</evidence>
<name>A0A4V1LN94_9FLAO</name>
<dbReference type="Gene3D" id="3.30.70.1290">
    <property type="entry name" value="Transposase IS200-like"/>
    <property type="match status" value="1"/>
</dbReference>
<dbReference type="SUPFAM" id="SSF143422">
    <property type="entry name" value="Transposase IS200-like"/>
    <property type="match status" value="1"/>
</dbReference>
<dbReference type="GO" id="GO:0006313">
    <property type="term" value="P:DNA transposition"/>
    <property type="evidence" value="ECO:0007669"/>
    <property type="project" value="InterPro"/>
</dbReference>
<feature type="domain" description="Transposase IS200-like" evidence="2">
    <location>
        <begin position="25"/>
        <end position="209"/>
    </location>
</feature>
<keyword evidence="4" id="KW-1185">Reference proteome</keyword>
<comment type="caution">
    <text evidence="3">The sequence shown here is derived from an EMBL/GenBank/DDBJ whole genome shotgun (WGS) entry which is preliminary data.</text>
</comment>
<dbReference type="OrthoDB" id="9794403at2"/>